<dbReference type="Proteomes" id="UP000831327">
    <property type="component" value="Chromosome"/>
</dbReference>
<protein>
    <recommendedName>
        <fullName evidence="3">Peptidase MA-like domain-containing protein</fullName>
    </recommendedName>
</protein>
<dbReference type="EMBL" id="AP025637">
    <property type="protein sequence ID" value="BDG73255.1"/>
    <property type="molecule type" value="Genomic_DNA"/>
</dbReference>
<organism evidence="1 2">
    <name type="scientific">Roseomonas fluvialis</name>
    <dbReference type="NCBI Taxonomy" id="1750527"/>
    <lineage>
        <taxon>Bacteria</taxon>
        <taxon>Pseudomonadati</taxon>
        <taxon>Pseudomonadota</taxon>
        <taxon>Alphaproteobacteria</taxon>
        <taxon>Acetobacterales</taxon>
        <taxon>Roseomonadaceae</taxon>
        <taxon>Roseomonas</taxon>
    </lineage>
</organism>
<gene>
    <name evidence="1" type="ORF">Rmf_31840</name>
</gene>
<name>A0ABN6P3N3_9PROT</name>
<accession>A0ABN6P3N3</accession>
<proteinExistence type="predicted"/>
<reference evidence="1 2" key="1">
    <citation type="journal article" date="2016" name="Microbes Environ.">
        <title>Phylogenetically diverse aerobic anoxygenic phototrophic bacteria isolated from epilithic biofilms in Tama river, Japan.</title>
        <authorList>
            <person name="Hirose S."/>
            <person name="Matsuura K."/>
            <person name="Haruta S."/>
        </authorList>
    </citation>
    <scope>NUCLEOTIDE SEQUENCE [LARGE SCALE GENOMIC DNA]</scope>
    <source>
        <strain evidence="1 2">S08</strain>
    </source>
</reference>
<evidence type="ECO:0000313" key="1">
    <source>
        <dbReference type="EMBL" id="BDG73255.1"/>
    </source>
</evidence>
<sequence length="202" mass="22227">MAGETLDMSIKDDLVDFLRNGREIRYLNFEAFGYRFSPGQYAIIATEVEKGRIAVPDTTLLPMSSGAAASWKYGLNEFWFPSDADIPNNDAWRAFTAHEATHAVHDMLRPGIIARPVAEAIGYLAEAIARKVQKKGALTDKKGAVDPIRAEAMRVANAIWDPTGLHQMKVSDADAEAFQTIVGNHPHYVAQGPSVEYHGLED</sequence>
<keyword evidence="2" id="KW-1185">Reference proteome</keyword>
<evidence type="ECO:0000313" key="2">
    <source>
        <dbReference type="Proteomes" id="UP000831327"/>
    </source>
</evidence>
<evidence type="ECO:0008006" key="3">
    <source>
        <dbReference type="Google" id="ProtNLM"/>
    </source>
</evidence>